<evidence type="ECO:0000256" key="2">
    <source>
        <dbReference type="ARBA" id="ARBA00022692"/>
    </source>
</evidence>
<evidence type="ECO:0000256" key="4">
    <source>
        <dbReference type="ARBA" id="ARBA00023136"/>
    </source>
</evidence>
<dbReference type="FunCoup" id="E4X0L3">
    <property type="interactions" value="1"/>
</dbReference>
<evidence type="ECO:0000313" key="9">
    <source>
        <dbReference type="Proteomes" id="UP000001307"/>
    </source>
</evidence>
<feature type="domain" description="Amino acid transporter transmembrane" evidence="7">
    <location>
        <begin position="37"/>
        <end position="452"/>
    </location>
</feature>
<dbReference type="EMBL" id="FN653020">
    <property type="protein sequence ID" value="CBY23312.1"/>
    <property type="molecule type" value="Genomic_DNA"/>
</dbReference>
<proteinExistence type="predicted"/>
<accession>E4X0L3</accession>
<feature type="transmembrane region" description="Helical" evidence="6">
    <location>
        <begin position="280"/>
        <end position="301"/>
    </location>
</feature>
<feature type="transmembrane region" description="Helical" evidence="6">
    <location>
        <begin position="134"/>
        <end position="159"/>
    </location>
</feature>
<keyword evidence="2 6" id="KW-0812">Transmembrane</keyword>
<feature type="transmembrane region" description="Helical" evidence="6">
    <location>
        <begin position="213"/>
        <end position="230"/>
    </location>
</feature>
<dbReference type="GO" id="GO:0015193">
    <property type="term" value="F:L-proline transmembrane transporter activity"/>
    <property type="evidence" value="ECO:0007669"/>
    <property type="project" value="TreeGrafter"/>
</dbReference>
<evidence type="ECO:0000256" key="3">
    <source>
        <dbReference type="ARBA" id="ARBA00022989"/>
    </source>
</evidence>
<comment type="subcellular location">
    <subcellularLocation>
        <location evidence="1">Membrane</location>
        <topology evidence="1">Multi-pass membrane protein</topology>
    </subcellularLocation>
</comment>
<dbReference type="Proteomes" id="UP000001307">
    <property type="component" value="Unassembled WGS sequence"/>
</dbReference>
<evidence type="ECO:0000313" key="8">
    <source>
        <dbReference type="EMBL" id="CBY23312.1"/>
    </source>
</evidence>
<evidence type="ECO:0000256" key="5">
    <source>
        <dbReference type="SAM" id="MobiDB-lite"/>
    </source>
</evidence>
<feature type="transmembrane region" description="Helical" evidence="6">
    <location>
        <begin position="427"/>
        <end position="451"/>
    </location>
</feature>
<feature type="transmembrane region" description="Helical" evidence="6">
    <location>
        <begin position="250"/>
        <end position="268"/>
    </location>
</feature>
<dbReference type="InterPro" id="IPR013057">
    <property type="entry name" value="AA_transpt_TM"/>
</dbReference>
<dbReference type="Pfam" id="PF01490">
    <property type="entry name" value="Aa_trans"/>
    <property type="match status" value="1"/>
</dbReference>
<dbReference type="AlphaFoldDB" id="E4X0L3"/>
<feature type="transmembrane region" description="Helical" evidence="6">
    <location>
        <begin position="369"/>
        <end position="385"/>
    </location>
</feature>
<dbReference type="GO" id="GO:0015180">
    <property type="term" value="F:L-alanine transmembrane transporter activity"/>
    <property type="evidence" value="ECO:0007669"/>
    <property type="project" value="TreeGrafter"/>
</dbReference>
<feature type="transmembrane region" description="Helical" evidence="6">
    <location>
        <begin position="183"/>
        <end position="201"/>
    </location>
</feature>
<evidence type="ECO:0000256" key="6">
    <source>
        <dbReference type="SAM" id="Phobius"/>
    </source>
</evidence>
<feature type="transmembrane region" description="Helical" evidence="6">
    <location>
        <begin position="63"/>
        <end position="83"/>
    </location>
</feature>
<evidence type="ECO:0000259" key="7">
    <source>
        <dbReference type="Pfam" id="PF01490"/>
    </source>
</evidence>
<gene>
    <name evidence="8" type="ORF">GSOID_T00015250001</name>
</gene>
<protein>
    <recommendedName>
        <fullName evidence="7">Amino acid transporter transmembrane domain-containing protein</fullName>
    </recommendedName>
</protein>
<dbReference type="PANTHER" id="PTHR22950">
    <property type="entry name" value="AMINO ACID TRANSPORTER"/>
    <property type="match status" value="1"/>
</dbReference>
<reference evidence="8" key="1">
    <citation type="journal article" date="2010" name="Science">
        <title>Plasticity of animal genome architecture unmasked by rapid evolution of a pelagic tunicate.</title>
        <authorList>
            <person name="Denoeud F."/>
            <person name="Henriet S."/>
            <person name="Mungpakdee S."/>
            <person name="Aury J.M."/>
            <person name="Da Silva C."/>
            <person name="Brinkmann H."/>
            <person name="Mikhaleva J."/>
            <person name="Olsen L.C."/>
            <person name="Jubin C."/>
            <person name="Canestro C."/>
            <person name="Bouquet J.M."/>
            <person name="Danks G."/>
            <person name="Poulain J."/>
            <person name="Campsteijn C."/>
            <person name="Adamski M."/>
            <person name="Cross I."/>
            <person name="Yadetie F."/>
            <person name="Muffato M."/>
            <person name="Louis A."/>
            <person name="Butcher S."/>
            <person name="Tsagkogeorga G."/>
            <person name="Konrad A."/>
            <person name="Singh S."/>
            <person name="Jensen M.F."/>
            <person name="Cong E.H."/>
            <person name="Eikeseth-Otteraa H."/>
            <person name="Noel B."/>
            <person name="Anthouard V."/>
            <person name="Porcel B.M."/>
            <person name="Kachouri-Lafond R."/>
            <person name="Nishino A."/>
            <person name="Ugolini M."/>
            <person name="Chourrout P."/>
            <person name="Nishida H."/>
            <person name="Aasland R."/>
            <person name="Huzurbazar S."/>
            <person name="Westhof E."/>
            <person name="Delsuc F."/>
            <person name="Lehrach H."/>
            <person name="Reinhardt R."/>
            <person name="Weissenbach J."/>
            <person name="Roy S.W."/>
            <person name="Artiguenave F."/>
            <person name="Postlethwait J.H."/>
            <person name="Manak J.R."/>
            <person name="Thompson E.M."/>
            <person name="Jaillon O."/>
            <person name="Du Pasquier L."/>
            <person name="Boudinot P."/>
            <person name="Liberles D.A."/>
            <person name="Volff J.N."/>
            <person name="Philippe H."/>
            <person name="Lenhard B."/>
            <person name="Roest Crollius H."/>
            <person name="Wincker P."/>
            <person name="Chourrout D."/>
        </authorList>
    </citation>
    <scope>NUCLEOTIDE SEQUENCE [LARGE SCALE GENOMIC DNA]</scope>
</reference>
<feature type="transmembrane region" description="Helical" evidence="6">
    <location>
        <begin position="391"/>
        <end position="415"/>
    </location>
</feature>
<dbReference type="InParanoid" id="E4X0L3"/>
<evidence type="ECO:0000256" key="1">
    <source>
        <dbReference type="ARBA" id="ARBA00004141"/>
    </source>
</evidence>
<keyword evidence="4 6" id="KW-0472">Membrane</keyword>
<dbReference type="OrthoDB" id="1684102at2759"/>
<feature type="transmembrane region" description="Helical" evidence="6">
    <location>
        <begin position="327"/>
        <end position="349"/>
    </location>
</feature>
<feature type="region of interest" description="Disordered" evidence="5">
    <location>
        <begin position="1"/>
        <end position="20"/>
    </location>
</feature>
<organism evidence="8">
    <name type="scientific">Oikopleura dioica</name>
    <name type="common">Tunicate</name>
    <dbReference type="NCBI Taxonomy" id="34765"/>
    <lineage>
        <taxon>Eukaryota</taxon>
        <taxon>Metazoa</taxon>
        <taxon>Chordata</taxon>
        <taxon>Tunicata</taxon>
        <taxon>Appendicularia</taxon>
        <taxon>Copelata</taxon>
        <taxon>Oikopleuridae</taxon>
        <taxon>Oikopleura</taxon>
    </lineage>
</organism>
<dbReference type="GO" id="GO:0005774">
    <property type="term" value="C:vacuolar membrane"/>
    <property type="evidence" value="ECO:0007669"/>
    <property type="project" value="TreeGrafter"/>
</dbReference>
<sequence length="498" mass="55229">MNRTTGSEESDEFDTSSTVQMLNTHGTLLTTREANEHTTTRLETLMHLFKGNVGTGLLALPLAIYHGGWVLGPIMLLVMALMATHCMHMLVKASQHLCVLAGCSNLDYGEVGTATLEHYGSPWFRKHAQLGSKLVNLFIIVTQFGFCCAYFVFIGANIYEVMVEYLDDDSTLHKMLIQDPHNSQRVIMSILVIPFCALSSIRNLDHLAPFSAVANLATGISVAFIFSYLIPHSQDTSEFPKVQSFKNFALFFGAACFSFEGISVVLPLENNIDKPEDFPFVLNIGMCFVTVLYITMGVLGYRTFGDSICGSVTLNLPEGGLYSATKILYSCVIFISFAVQFYVPITFLWPAFKDKFCPSTAHPVRNELFFRYVLVALTGGMAILIPDLGDIISLVGALASSMLALILPPLIDSIILRHNQPLRKWQYVLVLTKNAMICCFGVMGMVVGTIISMEQLITDLSPSKNTNSSCVQANSSSFDMYQHFNVWDHQFPESDYFL</sequence>
<keyword evidence="3 6" id="KW-1133">Transmembrane helix</keyword>
<name>E4X0L3_OIKDI</name>
<dbReference type="PANTHER" id="PTHR22950:SF349">
    <property type="entry name" value="AMINO ACID TRANSPORTER TRANSMEMBRANE DOMAIN-CONTAINING PROTEIN"/>
    <property type="match status" value="1"/>
</dbReference>
<keyword evidence="9" id="KW-1185">Reference proteome</keyword>